<dbReference type="EMBL" id="JACONZ010000004">
    <property type="protein sequence ID" value="MBC5582121.1"/>
    <property type="molecule type" value="Genomic_DNA"/>
</dbReference>
<evidence type="ECO:0000313" key="3">
    <source>
        <dbReference type="EMBL" id="MBC5582121.1"/>
    </source>
</evidence>
<feature type="domain" description="Histidine kinase/HSP90-like ATPase" evidence="2">
    <location>
        <begin position="321"/>
        <end position="409"/>
    </location>
</feature>
<evidence type="ECO:0000256" key="1">
    <source>
        <dbReference type="SAM" id="Phobius"/>
    </source>
</evidence>
<evidence type="ECO:0000313" key="4">
    <source>
        <dbReference type="Proteomes" id="UP000659630"/>
    </source>
</evidence>
<feature type="transmembrane region" description="Helical" evidence="1">
    <location>
        <begin position="38"/>
        <end position="56"/>
    </location>
</feature>
<organism evidence="3 4">
    <name type="scientific">Anaerofilum hominis</name>
    <dbReference type="NCBI Taxonomy" id="2763016"/>
    <lineage>
        <taxon>Bacteria</taxon>
        <taxon>Bacillati</taxon>
        <taxon>Bacillota</taxon>
        <taxon>Clostridia</taxon>
        <taxon>Eubacteriales</taxon>
        <taxon>Oscillospiraceae</taxon>
        <taxon>Anaerofilum</taxon>
    </lineage>
</organism>
<dbReference type="InterPro" id="IPR003594">
    <property type="entry name" value="HATPase_dom"/>
</dbReference>
<dbReference type="Gene3D" id="3.30.565.10">
    <property type="entry name" value="Histidine kinase-like ATPase, C-terminal domain"/>
    <property type="match status" value="1"/>
</dbReference>
<protein>
    <recommendedName>
        <fullName evidence="2">Histidine kinase/HSP90-like ATPase domain-containing protein</fullName>
    </recommendedName>
</protein>
<dbReference type="Pfam" id="PF02518">
    <property type="entry name" value="HATPase_c"/>
    <property type="match status" value="1"/>
</dbReference>
<keyword evidence="1" id="KW-0472">Membrane</keyword>
<keyword evidence="1" id="KW-1133">Transmembrane helix</keyword>
<reference evidence="3" key="1">
    <citation type="submission" date="2020-08" db="EMBL/GenBank/DDBJ databases">
        <title>Genome public.</title>
        <authorList>
            <person name="Liu C."/>
            <person name="Sun Q."/>
        </authorList>
    </citation>
    <scope>NUCLEOTIDE SEQUENCE</scope>
    <source>
        <strain evidence="3">BX8</strain>
    </source>
</reference>
<feature type="transmembrane region" description="Helical" evidence="1">
    <location>
        <begin position="155"/>
        <end position="175"/>
    </location>
</feature>
<gene>
    <name evidence="3" type="ORF">H8S23_11445</name>
</gene>
<dbReference type="InterPro" id="IPR036890">
    <property type="entry name" value="HATPase_C_sf"/>
</dbReference>
<feature type="transmembrane region" description="Helical" evidence="1">
    <location>
        <begin position="6"/>
        <end position="26"/>
    </location>
</feature>
<accession>A0A923I8A4</accession>
<proteinExistence type="predicted"/>
<dbReference type="AlphaFoldDB" id="A0A923I8A4"/>
<feature type="transmembrane region" description="Helical" evidence="1">
    <location>
        <begin position="187"/>
        <end position="204"/>
    </location>
</feature>
<comment type="caution">
    <text evidence="3">The sequence shown here is derived from an EMBL/GenBank/DDBJ whole genome shotgun (WGS) entry which is preliminary data.</text>
</comment>
<name>A0A923I8A4_9FIRM</name>
<feature type="transmembrane region" description="Helical" evidence="1">
    <location>
        <begin position="125"/>
        <end position="143"/>
    </location>
</feature>
<feature type="transmembrane region" description="Helical" evidence="1">
    <location>
        <begin position="90"/>
        <end position="113"/>
    </location>
</feature>
<keyword evidence="1" id="KW-0812">Transmembrane</keyword>
<feature type="transmembrane region" description="Helical" evidence="1">
    <location>
        <begin position="62"/>
        <end position="78"/>
    </location>
</feature>
<evidence type="ECO:0000259" key="2">
    <source>
        <dbReference type="Pfam" id="PF02518"/>
    </source>
</evidence>
<dbReference type="RefSeq" id="WP_186888469.1">
    <property type="nucleotide sequence ID" value="NZ_JACONZ010000004.1"/>
</dbReference>
<sequence>MTMLFPVLRAFMTRFAFSIFLFRAISLSKLSALKVVKLFLLNAVFSIVIAASPVHIPNNISFLFLFPILAFILSRELSKTFHFILAETGILFILFLPLCICEVFLALAVEVLFSSYITNPELHHIIALIIFCPIAYFVGFLFPKTKLDMLLFRKSGKVSVFCAAIIDVLLLILSISVAKEKLIRDMLTTFVLILLSAFYAIIVWKQTVEDIEEIAKRDEEIDKSAAEIHDMKNAMMARAREAERLAGDLDVSPAEEMAAIQNPDDPEEERKIIFNSTGLLFFNSLLYNHARKARERGVTLDIKVLARATTLFLRYLPIWKFIHYAIGNLLENAVSSAAETEHPNPEVLFLFGCSPSGVYQVLVSDNGPDFEKEVLEHLGERGNTTKGSGHGNGFYSILKVVRLARASFVLREGPEKLYPYTKQIGLIFDGAGRIEIQSRRAGNLRPKDPQIILTQTGEEAYV</sequence>
<dbReference type="Proteomes" id="UP000659630">
    <property type="component" value="Unassembled WGS sequence"/>
</dbReference>
<dbReference type="SUPFAM" id="SSF55874">
    <property type="entry name" value="ATPase domain of HSP90 chaperone/DNA topoisomerase II/histidine kinase"/>
    <property type="match status" value="1"/>
</dbReference>
<keyword evidence="4" id="KW-1185">Reference proteome</keyword>